<evidence type="ECO:0000313" key="2">
    <source>
        <dbReference type="Proteomes" id="UP001059836"/>
    </source>
</evidence>
<name>A0ABX6IF95_9ACTN</name>
<protein>
    <submittedName>
        <fullName evidence="1">Acetone carboxylase subunit gamma</fullName>
    </submittedName>
</protein>
<gene>
    <name evidence="1" type="ORF">GII31_02480</name>
</gene>
<keyword evidence="2" id="KW-1185">Reference proteome</keyword>
<evidence type="ECO:0000313" key="1">
    <source>
        <dbReference type="EMBL" id="QHN33940.1"/>
    </source>
</evidence>
<organism evidence="1 2">
    <name type="scientific">Gordonia pseudamarae</name>
    <dbReference type="NCBI Taxonomy" id="2831662"/>
    <lineage>
        <taxon>Bacteria</taxon>
        <taxon>Bacillati</taxon>
        <taxon>Actinomycetota</taxon>
        <taxon>Actinomycetes</taxon>
        <taxon>Mycobacteriales</taxon>
        <taxon>Gordoniaceae</taxon>
        <taxon>Gordonia</taxon>
    </lineage>
</organism>
<dbReference type="EMBL" id="CP045809">
    <property type="protein sequence ID" value="QHN33940.1"/>
    <property type="molecule type" value="Genomic_DNA"/>
</dbReference>
<accession>A0ABX6IF95</accession>
<dbReference type="Pfam" id="PF08882">
    <property type="entry name" value="Acetone_carb_G"/>
    <property type="match status" value="1"/>
</dbReference>
<dbReference type="Proteomes" id="UP001059836">
    <property type="component" value="Chromosome"/>
</dbReference>
<sequence length="142" mass="16283">MRVPMTEYLSIDLETERWLCRVCTHDMGSAHGNYKPGTLAYDRDPREIHQPIIDPERYEYTFSPDPGYCRIVEYYCPGCATQIEVEYLPPGHPPAIDMIIDIPALRAQWEERGVDAEEVHNYGPGEDAQKYTAELKAAGHIR</sequence>
<proteinExistence type="predicted"/>
<dbReference type="InterPro" id="IPR016750">
    <property type="entry name" value="Aceto_COase_bsu/gsu"/>
</dbReference>
<dbReference type="RefSeq" id="WP_213246495.1">
    <property type="nucleotide sequence ID" value="NZ_CP045806.1"/>
</dbReference>
<reference evidence="1" key="1">
    <citation type="journal article" date="2021" name="Nat. Microbiol.">
        <title>Cocultivation of an ultrasmall environmental parasitic bacterium with lytic ability against bacteria associated with wastewater foams.</title>
        <authorList>
            <person name="Batinovic S."/>
            <person name="Rose J.J.A."/>
            <person name="Ratcliffe J."/>
            <person name="Seviour R.J."/>
            <person name="Petrovski S."/>
        </authorList>
    </citation>
    <scope>NUCLEOTIDE SEQUENCE</scope>
    <source>
        <strain evidence="1">CON9</strain>
    </source>
</reference>